<feature type="transmembrane region" description="Helical" evidence="23">
    <location>
        <begin position="67"/>
        <end position="85"/>
    </location>
</feature>
<dbReference type="Proteomes" id="UP000215914">
    <property type="component" value="Unassembled WGS sequence"/>
</dbReference>
<dbReference type="EMBL" id="MNCJ02000329">
    <property type="protein sequence ID" value="KAF5768758.1"/>
    <property type="molecule type" value="Genomic_DNA"/>
</dbReference>
<evidence type="ECO:0000256" key="9">
    <source>
        <dbReference type="ARBA" id="ARBA00022723"/>
    </source>
</evidence>
<keyword evidence="11 19" id="KW-0106">Calcium</keyword>
<feature type="binding site" description="axial binding residue" evidence="19">
    <location>
        <position position="270"/>
    </location>
    <ligand>
        <name>heme b</name>
        <dbReference type="ChEBI" id="CHEBI:60344"/>
    </ligand>
    <ligandPart>
        <name>Fe</name>
        <dbReference type="ChEBI" id="CHEBI:18248"/>
    </ligandPart>
</feature>
<reference evidence="25" key="1">
    <citation type="journal article" date="2017" name="Nature">
        <title>The sunflower genome provides insights into oil metabolism, flowering and Asterid evolution.</title>
        <authorList>
            <person name="Badouin H."/>
            <person name="Gouzy J."/>
            <person name="Grassa C.J."/>
            <person name="Murat F."/>
            <person name="Staton S.E."/>
            <person name="Cottret L."/>
            <person name="Lelandais-Briere C."/>
            <person name="Owens G.L."/>
            <person name="Carrere S."/>
            <person name="Mayjonade B."/>
            <person name="Legrand L."/>
            <person name="Gill N."/>
            <person name="Kane N.C."/>
            <person name="Bowers J.E."/>
            <person name="Hubner S."/>
            <person name="Bellec A."/>
            <person name="Berard A."/>
            <person name="Berges H."/>
            <person name="Blanchet N."/>
            <person name="Boniface M.C."/>
            <person name="Brunel D."/>
            <person name="Catrice O."/>
            <person name="Chaidir N."/>
            <person name="Claudel C."/>
            <person name="Donnadieu C."/>
            <person name="Faraut T."/>
            <person name="Fievet G."/>
            <person name="Helmstetter N."/>
            <person name="King M."/>
            <person name="Knapp S.J."/>
            <person name="Lai Z."/>
            <person name="Le Paslier M.C."/>
            <person name="Lippi Y."/>
            <person name="Lorenzon L."/>
            <person name="Mandel J.R."/>
            <person name="Marage G."/>
            <person name="Marchand G."/>
            <person name="Marquand E."/>
            <person name="Bret-Mestries E."/>
            <person name="Morien E."/>
            <person name="Nambeesan S."/>
            <person name="Nguyen T."/>
            <person name="Pegot-Espagnet P."/>
            <person name="Pouilly N."/>
            <person name="Raftis F."/>
            <person name="Sallet E."/>
            <person name="Schiex T."/>
            <person name="Thomas J."/>
            <person name="Vandecasteele C."/>
            <person name="Vares D."/>
            <person name="Vear F."/>
            <person name="Vautrin S."/>
            <person name="Crespi M."/>
            <person name="Mangin B."/>
            <person name="Burke J.M."/>
            <person name="Salse J."/>
            <person name="Munos S."/>
            <person name="Vincourt P."/>
            <person name="Rieseberg L.H."/>
            <person name="Langlade N.B."/>
        </authorList>
    </citation>
    <scope>NUCLEOTIDE SEQUENCE</scope>
    <source>
        <tissue evidence="25">Leaves</tissue>
    </source>
</reference>
<dbReference type="PRINTS" id="PR00458">
    <property type="entry name" value="PEROXIDASE"/>
</dbReference>
<keyword evidence="7 22" id="KW-0575">Peroxidase</keyword>
<feature type="binding site" evidence="19">
    <location>
        <position position="327"/>
    </location>
    <ligand>
        <name>Ca(2+)</name>
        <dbReference type="ChEBI" id="CHEBI:29108"/>
        <label>2</label>
    </ligand>
</feature>
<dbReference type="InterPro" id="IPR000823">
    <property type="entry name" value="Peroxidase_pln"/>
</dbReference>
<comment type="cofactor">
    <cofactor evidence="19 22">
        <name>Ca(2+)</name>
        <dbReference type="ChEBI" id="CHEBI:29108"/>
    </cofactor>
    <text evidence="19 22">Binds 2 calcium ions per subunit.</text>
</comment>
<keyword evidence="16 22" id="KW-0376">Hydrogen peroxide</keyword>
<keyword evidence="6 22" id="KW-0964">Secreted</keyword>
<feature type="binding site" evidence="19">
    <location>
        <position position="167"/>
    </location>
    <ligand>
        <name>Ca(2+)</name>
        <dbReference type="ChEBI" id="CHEBI:29108"/>
        <label>1</label>
    </ligand>
</feature>
<protein>
    <recommendedName>
        <fullName evidence="5 22">Peroxidase</fullName>
        <ecNumber evidence="5 22">1.11.1.7</ecNumber>
    </recommendedName>
</protein>
<evidence type="ECO:0000256" key="6">
    <source>
        <dbReference type="ARBA" id="ARBA00022525"/>
    </source>
</evidence>
<accession>A0A9K3E9J5</accession>
<evidence type="ECO:0000256" key="18">
    <source>
        <dbReference type="PIRSR" id="PIRSR600823-2"/>
    </source>
</evidence>
<keyword evidence="10" id="KW-0732">Signal</keyword>
<keyword evidence="26" id="KW-1185">Reference proteome</keyword>
<evidence type="ECO:0000256" key="17">
    <source>
        <dbReference type="PIRSR" id="PIRSR600823-1"/>
    </source>
</evidence>
<evidence type="ECO:0000256" key="22">
    <source>
        <dbReference type="RuleBase" id="RU362060"/>
    </source>
</evidence>
<dbReference type="GO" id="GO:0006979">
    <property type="term" value="P:response to oxidative stress"/>
    <property type="evidence" value="ECO:0007669"/>
    <property type="project" value="UniProtKB-UniRule"/>
</dbReference>
<evidence type="ECO:0000256" key="20">
    <source>
        <dbReference type="PIRSR" id="PIRSR600823-4"/>
    </source>
</evidence>
<dbReference type="Pfam" id="PF00141">
    <property type="entry name" value="peroxidase"/>
    <property type="match status" value="1"/>
</dbReference>
<organism evidence="25 26">
    <name type="scientific">Helianthus annuus</name>
    <name type="common">Common sunflower</name>
    <dbReference type="NCBI Taxonomy" id="4232"/>
    <lineage>
        <taxon>Eukaryota</taxon>
        <taxon>Viridiplantae</taxon>
        <taxon>Streptophyta</taxon>
        <taxon>Embryophyta</taxon>
        <taxon>Tracheophyta</taxon>
        <taxon>Spermatophyta</taxon>
        <taxon>Magnoliopsida</taxon>
        <taxon>eudicotyledons</taxon>
        <taxon>Gunneridae</taxon>
        <taxon>Pentapetalae</taxon>
        <taxon>asterids</taxon>
        <taxon>campanulids</taxon>
        <taxon>Asterales</taxon>
        <taxon>Asteraceae</taxon>
        <taxon>Asteroideae</taxon>
        <taxon>Heliantheae alliance</taxon>
        <taxon>Heliantheae</taxon>
        <taxon>Helianthus</taxon>
    </lineage>
</organism>
<evidence type="ECO:0000256" key="7">
    <source>
        <dbReference type="ARBA" id="ARBA00022559"/>
    </source>
</evidence>
<feature type="site" description="Transition state stabilizer" evidence="20">
    <location>
        <position position="144"/>
    </location>
</feature>
<dbReference type="FunFam" id="1.10.420.10:FF:000001">
    <property type="entry name" value="Peroxidase"/>
    <property type="match status" value="1"/>
</dbReference>
<reference evidence="25" key="2">
    <citation type="submission" date="2020-06" db="EMBL/GenBank/DDBJ databases">
        <title>Helianthus annuus Genome sequencing and assembly Release 2.</title>
        <authorList>
            <person name="Gouzy J."/>
            <person name="Langlade N."/>
            <person name="Munos S."/>
        </authorList>
    </citation>
    <scope>NUCLEOTIDE SEQUENCE</scope>
    <source>
        <tissue evidence="25">Leaves</tissue>
    </source>
</reference>
<evidence type="ECO:0000256" key="13">
    <source>
        <dbReference type="ARBA" id="ARBA00023004"/>
    </source>
</evidence>
<dbReference type="EC" id="1.11.1.7" evidence="5 22"/>
<dbReference type="GO" id="GO:0042744">
    <property type="term" value="P:hydrogen peroxide catabolic process"/>
    <property type="evidence" value="ECO:0007669"/>
    <property type="project" value="UniProtKB-KW"/>
</dbReference>
<keyword evidence="23" id="KW-0472">Membrane</keyword>
<dbReference type="CDD" id="cd00693">
    <property type="entry name" value="secretory_peroxidase"/>
    <property type="match status" value="1"/>
</dbReference>
<evidence type="ECO:0000256" key="19">
    <source>
        <dbReference type="PIRSR" id="PIRSR600823-3"/>
    </source>
</evidence>
<comment type="function">
    <text evidence="2">Removal of H(2)O(2), oxidation of toxic reductants, biosynthesis and degradation of lignin, suberization, auxin catabolism, response to environmental stresses such as wounding, pathogen attack and oxidative stress. These functions might be dependent on each isozyme/isoform in each plant tissue.</text>
</comment>
<feature type="disulfide bond" evidence="21">
    <location>
        <begin position="117"/>
        <end position="193"/>
    </location>
</feature>
<keyword evidence="23" id="KW-0812">Transmembrane</keyword>
<feature type="binding site" evidence="19">
    <location>
        <position position="158"/>
    </location>
    <ligand>
        <name>Ca(2+)</name>
        <dbReference type="ChEBI" id="CHEBI:29108"/>
        <label>1</label>
    </ligand>
</feature>
<evidence type="ECO:0000256" key="2">
    <source>
        <dbReference type="ARBA" id="ARBA00002322"/>
    </source>
</evidence>
<dbReference type="InterPro" id="IPR010255">
    <property type="entry name" value="Haem_peroxidase_sf"/>
</dbReference>
<dbReference type="PRINTS" id="PR00461">
    <property type="entry name" value="PLPEROXIDASE"/>
</dbReference>
<dbReference type="SUPFAM" id="SSF48113">
    <property type="entry name" value="Heme-dependent peroxidases"/>
    <property type="match status" value="1"/>
</dbReference>
<feature type="disulfide bond" evidence="21">
    <location>
        <begin position="150"/>
        <end position="155"/>
    </location>
</feature>
<dbReference type="InterPro" id="IPR033905">
    <property type="entry name" value="Secretory_peroxidase"/>
</dbReference>
<keyword evidence="23" id="KW-1133">Transmembrane helix</keyword>
<feature type="binding site" evidence="19">
    <location>
        <position position="271"/>
    </location>
    <ligand>
        <name>Ca(2+)</name>
        <dbReference type="ChEBI" id="CHEBI:29108"/>
        <label>2</label>
    </ligand>
</feature>
<proteinExistence type="inferred from homology"/>
<keyword evidence="13 19" id="KW-0408">Iron</keyword>
<dbReference type="PANTHER" id="PTHR31235">
    <property type="entry name" value="PEROXIDASE 25-RELATED"/>
    <property type="match status" value="1"/>
</dbReference>
<evidence type="ECO:0000256" key="1">
    <source>
        <dbReference type="ARBA" id="ARBA00000189"/>
    </source>
</evidence>
<dbReference type="Gramene" id="mRNA:HanXRQr2_Chr14g0640301">
    <property type="protein sequence ID" value="mRNA:HanXRQr2_Chr14g0640301"/>
    <property type="gene ID" value="HanXRQr2_Chr14g0640301"/>
</dbReference>
<evidence type="ECO:0000256" key="12">
    <source>
        <dbReference type="ARBA" id="ARBA00023002"/>
    </source>
</evidence>
<dbReference type="AlphaFoldDB" id="A0A9K3E9J5"/>
<sequence>MLYEIGTNRILIICLARCMVKLECASRSTISPTYKSIIILMSNKYIYTHKLTLSTLNLNHNSYTMKISSFIVTIIIISFSMSVFADDYSSIALKIPSLEDLSAIGDDLSYSFYHERCHDVEGIIYRKVKEWVYKEPTLAPSLLRLQYHDCVVRGCDASILLDHEGSEKTANASKSLRGFEVIDDIKAEIEKHCPRTVSCADILTAVARDATVLAGGPYWTVPYGRKDGRVSLAKEAEIVPKGSESVTNLIEFFQSKGLNVLDLVVLSGAHTIGRATCESVQHRLYDYKGTNKPDPSLDPKYLNYLRRKCRWASENVHLDGETPDTFDTQYYHNLKKNMGLLSTDQLLYTDSRTKPIATGLSYESLLFKNQFGVSMVKLASILDYTSQDDGEIRVDCKYVNQY</sequence>
<comment type="catalytic activity">
    <reaction evidence="1 22">
        <text>2 a phenolic donor + H2O2 = 2 a phenolic radical donor + 2 H2O</text>
        <dbReference type="Rhea" id="RHEA:56136"/>
        <dbReference type="ChEBI" id="CHEBI:15377"/>
        <dbReference type="ChEBI" id="CHEBI:16240"/>
        <dbReference type="ChEBI" id="CHEBI:139520"/>
        <dbReference type="ChEBI" id="CHEBI:139521"/>
        <dbReference type="EC" id="1.11.1.7"/>
    </reaction>
</comment>
<evidence type="ECO:0000256" key="5">
    <source>
        <dbReference type="ARBA" id="ARBA00012313"/>
    </source>
</evidence>
<feature type="binding site" evidence="19">
    <location>
        <position position="319"/>
    </location>
    <ligand>
        <name>Ca(2+)</name>
        <dbReference type="ChEBI" id="CHEBI:29108"/>
        <label>2</label>
    </ligand>
</feature>
<feature type="binding site" evidence="19">
    <location>
        <position position="322"/>
    </location>
    <ligand>
        <name>Ca(2+)</name>
        <dbReference type="ChEBI" id="CHEBI:29108"/>
        <label>2</label>
    </ligand>
</feature>
<dbReference type="GO" id="GO:0009505">
    <property type="term" value="C:plant-type cell wall"/>
    <property type="evidence" value="ECO:0000318"/>
    <property type="project" value="GO_Central"/>
</dbReference>
<evidence type="ECO:0000256" key="15">
    <source>
        <dbReference type="ARBA" id="ARBA00023180"/>
    </source>
</evidence>
<evidence type="ECO:0000313" key="25">
    <source>
        <dbReference type="EMBL" id="KAF5768758.1"/>
    </source>
</evidence>
<dbReference type="InterPro" id="IPR002016">
    <property type="entry name" value="Haem_peroxidase"/>
</dbReference>
<name>A0A9K3E9J5_HELAN</name>
<feature type="disulfide bond" evidence="21">
    <location>
        <begin position="199"/>
        <end position="396"/>
    </location>
</feature>
<dbReference type="GO" id="GO:0020037">
    <property type="term" value="F:heme binding"/>
    <property type="evidence" value="ECO:0007669"/>
    <property type="project" value="UniProtKB-UniRule"/>
</dbReference>
<comment type="caution">
    <text evidence="25">The sequence shown here is derived from an EMBL/GenBank/DDBJ whole genome shotgun (WGS) entry which is preliminary data.</text>
</comment>
<dbReference type="GO" id="GO:0046872">
    <property type="term" value="F:metal ion binding"/>
    <property type="evidence" value="ECO:0007669"/>
    <property type="project" value="UniProtKB-UniRule"/>
</dbReference>
<dbReference type="InterPro" id="IPR019793">
    <property type="entry name" value="Peroxidases_heam-ligand_BS"/>
</dbReference>
<feature type="domain" description="Plant heme peroxidase family profile" evidence="24">
    <location>
        <begin position="107"/>
        <end position="400"/>
    </location>
</feature>
<keyword evidence="8 22" id="KW-0349">Heme</keyword>
<evidence type="ECO:0000256" key="4">
    <source>
        <dbReference type="ARBA" id="ARBA00006873"/>
    </source>
</evidence>
<gene>
    <name evidence="25" type="ORF">HanXRQr2_Chr14g0640301</name>
</gene>
<evidence type="ECO:0000256" key="16">
    <source>
        <dbReference type="ARBA" id="ARBA00023324"/>
    </source>
</evidence>
<dbReference type="GO" id="GO:0140825">
    <property type="term" value="F:lactoperoxidase activity"/>
    <property type="evidence" value="ECO:0007669"/>
    <property type="project" value="UniProtKB-EC"/>
</dbReference>
<dbReference type="Gene3D" id="1.10.420.10">
    <property type="entry name" value="Peroxidase, domain 2"/>
    <property type="match status" value="1"/>
</dbReference>
<keyword evidence="9 19" id="KW-0479">Metal-binding</keyword>
<evidence type="ECO:0000256" key="3">
    <source>
        <dbReference type="ARBA" id="ARBA00004613"/>
    </source>
</evidence>
<keyword evidence="14 21" id="KW-1015">Disulfide bond</keyword>
<dbReference type="PROSITE" id="PS00435">
    <property type="entry name" value="PEROXIDASE_1"/>
    <property type="match status" value="1"/>
</dbReference>
<feature type="active site" description="Proton acceptor" evidence="17">
    <location>
        <position position="148"/>
    </location>
</feature>
<dbReference type="FunFam" id="1.10.520.10:FF:000006">
    <property type="entry name" value="Peroxidase"/>
    <property type="match status" value="1"/>
</dbReference>
<evidence type="ECO:0000256" key="11">
    <source>
        <dbReference type="ARBA" id="ARBA00022837"/>
    </source>
</evidence>
<evidence type="ECO:0000256" key="23">
    <source>
        <dbReference type="SAM" id="Phobius"/>
    </source>
</evidence>
<dbReference type="GO" id="GO:0006950">
    <property type="term" value="P:response to stress"/>
    <property type="evidence" value="ECO:0000318"/>
    <property type="project" value="GO_Central"/>
</dbReference>
<dbReference type="GO" id="GO:0005576">
    <property type="term" value="C:extracellular region"/>
    <property type="evidence" value="ECO:0007669"/>
    <property type="project" value="UniProtKB-SubCell"/>
</dbReference>
<keyword evidence="12 22" id="KW-0560">Oxidoreductase</keyword>
<comment type="subcellular location">
    <subcellularLocation>
        <location evidence="3 22">Secreted</location>
    </subcellularLocation>
</comment>
<dbReference type="PROSITE" id="PS50873">
    <property type="entry name" value="PEROXIDASE_4"/>
    <property type="match status" value="1"/>
</dbReference>
<keyword evidence="15" id="KW-0325">Glycoprotein</keyword>
<dbReference type="GO" id="GO:0004601">
    <property type="term" value="F:peroxidase activity"/>
    <property type="evidence" value="ECO:0000318"/>
    <property type="project" value="GO_Central"/>
</dbReference>
<evidence type="ECO:0000313" key="26">
    <source>
        <dbReference type="Proteomes" id="UP000215914"/>
    </source>
</evidence>
<evidence type="ECO:0000259" key="24">
    <source>
        <dbReference type="PROSITE" id="PS50873"/>
    </source>
</evidence>
<comment type="similarity">
    <text evidence="22">Belongs to the peroxidase family. Classical plant (class III) peroxidase subfamily.</text>
</comment>
<feature type="binding site" evidence="19">
    <location>
        <position position="149"/>
    </location>
    <ligand>
        <name>Ca(2+)</name>
        <dbReference type="ChEBI" id="CHEBI:29108"/>
        <label>1</label>
    </ligand>
</feature>
<feature type="binding site" evidence="18">
    <location>
        <position position="240"/>
    </location>
    <ligand>
        <name>substrate</name>
    </ligand>
</feature>
<evidence type="ECO:0000256" key="14">
    <source>
        <dbReference type="ARBA" id="ARBA00023157"/>
    </source>
</evidence>
<comment type="similarity">
    <text evidence="4">Belongs to the peroxidase family. Ascorbate peroxidase subfamily.</text>
</comment>
<evidence type="ECO:0000256" key="10">
    <source>
        <dbReference type="ARBA" id="ARBA00022729"/>
    </source>
</evidence>
<evidence type="ECO:0000256" key="8">
    <source>
        <dbReference type="ARBA" id="ARBA00022617"/>
    </source>
</evidence>
<feature type="disulfide bond" evidence="21">
    <location>
        <begin position="277"/>
        <end position="309"/>
    </location>
</feature>
<evidence type="ECO:0000256" key="21">
    <source>
        <dbReference type="PIRSR" id="PIRSR600823-5"/>
    </source>
</evidence>
<feature type="binding site" evidence="19">
    <location>
        <position position="156"/>
    </location>
    <ligand>
        <name>Ca(2+)</name>
        <dbReference type="ChEBI" id="CHEBI:29108"/>
        <label>1</label>
    </ligand>
</feature>
<feature type="binding site" evidence="19">
    <location>
        <position position="152"/>
    </location>
    <ligand>
        <name>Ca(2+)</name>
        <dbReference type="ChEBI" id="CHEBI:29108"/>
        <label>1</label>
    </ligand>
</feature>
<feature type="binding site" evidence="19">
    <location>
        <position position="154"/>
    </location>
    <ligand>
        <name>Ca(2+)</name>
        <dbReference type="ChEBI" id="CHEBI:29108"/>
        <label>1</label>
    </ligand>
</feature>
<comment type="cofactor">
    <cofactor evidence="19 22">
        <name>heme b</name>
        <dbReference type="ChEBI" id="CHEBI:60344"/>
    </cofactor>
    <text evidence="19 22">Binds 1 heme b (iron(II)-protoporphyrin IX) group per subunit.</text>
</comment>
<dbReference type="Gene3D" id="1.10.520.10">
    <property type="match status" value="1"/>
</dbReference>